<feature type="non-terminal residue" evidence="2">
    <location>
        <position position="158"/>
    </location>
</feature>
<evidence type="ECO:0000313" key="3">
    <source>
        <dbReference type="Proteomes" id="UP000574390"/>
    </source>
</evidence>
<evidence type="ECO:0000313" key="2">
    <source>
        <dbReference type="EMBL" id="KAF4679019.1"/>
    </source>
</evidence>
<dbReference type="EMBL" id="JABANM010038056">
    <property type="protein sequence ID" value="KAF4679019.1"/>
    <property type="molecule type" value="Genomic_DNA"/>
</dbReference>
<protein>
    <submittedName>
        <fullName evidence="2">Uncharacterized protein</fullName>
    </submittedName>
</protein>
<gene>
    <name evidence="2" type="ORF">FOZ62_021446</name>
</gene>
<name>A0A7J6N514_PEROL</name>
<reference evidence="2 3" key="1">
    <citation type="submission" date="2020-04" db="EMBL/GenBank/DDBJ databases">
        <title>Perkinsus olseni comparative genomics.</title>
        <authorList>
            <person name="Bogema D.R."/>
        </authorList>
    </citation>
    <scope>NUCLEOTIDE SEQUENCE [LARGE SCALE GENOMIC DNA]</scope>
    <source>
        <strain evidence="2">ATCC PRA-205</strain>
    </source>
</reference>
<dbReference type="AlphaFoldDB" id="A0A7J6N514"/>
<proteinExistence type="predicted"/>
<feature type="region of interest" description="Disordered" evidence="1">
    <location>
        <begin position="70"/>
        <end position="100"/>
    </location>
</feature>
<organism evidence="2 3">
    <name type="scientific">Perkinsus olseni</name>
    <name type="common">Perkinsus atlanticus</name>
    <dbReference type="NCBI Taxonomy" id="32597"/>
    <lineage>
        <taxon>Eukaryota</taxon>
        <taxon>Sar</taxon>
        <taxon>Alveolata</taxon>
        <taxon>Perkinsozoa</taxon>
        <taxon>Perkinsea</taxon>
        <taxon>Perkinsida</taxon>
        <taxon>Perkinsidae</taxon>
        <taxon>Perkinsus</taxon>
    </lineage>
</organism>
<comment type="caution">
    <text evidence="2">The sequence shown here is derived from an EMBL/GenBank/DDBJ whole genome shotgun (WGS) entry which is preliminary data.</text>
</comment>
<sequence length="158" mass="16554">KTNTVTTGAASVVGMACGDPMVVVRSPRRVSGTPGADLLHRALKVSYCSDRNRRALGPVDEAILDYVDHIEDGTPEKDDGDESSPIGASNRRQHDGVPTVSGTRSFATCSSCFSVEDLHLPGSSTEADSVIVAHSPFDATTRLTGVLCGAPDSSTVFY</sequence>
<accession>A0A7J6N514</accession>
<evidence type="ECO:0000256" key="1">
    <source>
        <dbReference type="SAM" id="MobiDB-lite"/>
    </source>
</evidence>
<feature type="non-terminal residue" evidence="2">
    <location>
        <position position="1"/>
    </location>
</feature>
<dbReference type="Proteomes" id="UP000574390">
    <property type="component" value="Unassembled WGS sequence"/>
</dbReference>